<protein>
    <submittedName>
        <fullName evidence="3">DNA-binding transcriptional MerR regulator</fullName>
    </submittedName>
</protein>
<evidence type="ECO:0000313" key="3">
    <source>
        <dbReference type="EMBL" id="MDP9613153.1"/>
    </source>
</evidence>
<evidence type="ECO:0000259" key="2">
    <source>
        <dbReference type="PROSITE" id="PS50937"/>
    </source>
</evidence>
<proteinExistence type="predicted"/>
<sequence>MAKKSWSTRQLAELAGTTVKTVRHYHRVGLLDEPERSRNGYKNYQVAHLMRLMQITRMRELGLSLAEIGAMGRADEDPDQALAMMDAKLAKTIERLQRIRAELAVFFKHRAPLGTPAPFESIAEALSERDRALITIYSQVFDSGALGDIRKLLGEHTDAEEELEQLPSDADDATVEALAYRLAPVIAGHQARFPWMAEPGKASSKGEKFALEGIVPAVAELYNAAQLRVLARTHEIIKKEHSAP</sequence>
<evidence type="ECO:0000256" key="1">
    <source>
        <dbReference type="ARBA" id="ARBA00023125"/>
    </source>
</evidence>
<dbReference type="Proteomes" id="UP001234880">
    <property type="component" value="Unassembled WGS sequence"/>
</dbReference>
<dbReference type="InterPro" id="IPR047057">
    <property type="entry name" value="MerR_fam"/>
</dbReference>
<dbReference type="PANTHER" id="PTHR30204:SF93">
    <property type="entry name" value="HTH MERR-TYPE DOMAIN-CONTAINING PROTEIN"/>
    <property type="match status" value="1"/>
</dbReference>
<organism evidence="3 4">
    <name type="scientific">Streptomyces demainii</name>
    <dbReference type="NCBI Taxonomy" id="588122"/>
    <lineage>
        <taxon>Bacteria</taxon>
        <taxon>Bacillati</taxon>
        <taxon>Actinomycetota</taxon>
        <taxon>Actinomycetes</taxon>
        <taxon>Kitasatosporales</taxon>
        <taxon>Streptomycetaceae</taxon>
        <taxon>Streptomyces</taxon>
    </lineage>
</organism>
<feature type="domain" description="HTH merR-type" evidence="2">
    <location>
        <begin position="5"/>
        <end position="74"/>
    </location>
</feature>
<dbReference type="Gene3D" id="1.10.1660.10">
    <property type="match status" value="1"/>
</dbReference>
<dbReference type="PANTHER" id="PTHR30204">
    <property type="entry name" value="REDOX-CYCLING DRUG-SENSING TRANSCRIPTIONAL ACTIVATOR SOXR"/>
    <property type="match status" value="1"/>
</dbReference>
<keyword evidence="1 3" id="KW-0238">DNA-binding</keyword>
<dbReference type="Pfam" id="PF13411">
    <property type="entry name" value="MerR_1"/>
    <property type="match status" value="1"/>
</dbReference>
<dbReference type="GO" id="GO:0003677">
    <property type="term" value="F:DNA binding"/>
    <property type="evidence" value="ECO:0007669"/>
    <property type="project" value="UniProtKB-KW"/>
</dbReference>
<dbReference type="RefSeq" id="WP_062012662.1">
    <property type="nucleotide sequence ID" value="NZ_JAURUE010000002.1"/>
</dbReference>
<dbReference type="InterPro" id="IPR000551">
    <property type="entry name" value="MerR-type_HTH_dom"/>
</dbReference>
<dbReference type="SMART" id="SM00422">
    <property type="entry name" value="HTH_MERR"/>
    <property type="match status" value="1"/>
</dbReference>
<evidence type="ECO:0000313" key="4">
    <source>
        <dbReference type="Proteomes" id="UP001234880"/>
    </source>
</evidence>
<reference evidence="3 4" key="1">
    <citation type="submission" date="2023-07" db="EMBL/GenBank/DDBJ databases">
        <title>Sequencing the genomes of 1000 actinobacteria strains.</title>
        <authorList>
            <person name="Klenk H.-P."/>
        </authorList>
    </citation>
    <scope>NUCLEOTIDE SEQUENCE [LARGE SCALE GENOMIC DNA]</scope>
    <source>
        <strain evidence="3 4">DSM 41600</strain>
    </source>
</reference>
<dbReference type="SUPFAM" id="SSF46955">
    <property type="entry name" value="Putative DNA-binding domain"/>
    <property type="match status" value="1"/>
</dbReference>
<dbReference type="PROSITE" id="PS50937">
    <property type="entry name" value="HTH_MERR_2"/>
    <property type="match status" value="1"/>
</dbReference>
<dbReference type="EMBL" id="JAURUE010000002">
    <property type="protein sequence ID" value="MDP9613153.1"/>
    <property type="molecule type" value="Genomic_DNA"/>
</dbReference>
<comment type="caution">
    <text evidence="3">The sequence shown here is derived from an EMBL/GenBank/DDBJ whole genome shotgun (WGS) entry which is preliminary data.</text>
</comment>
<keyword evidence="4" id="KW-1185">Reference proteome</keyword>
<gene>
    <name evidence="3" type="ORF">JOF35_005491</name>
</gene>
<accession>A0ABT9KXI1</accession>
<dbReference type="PRINTS" id="PR00040">
    <property type="entry name" value="HTHMERR"/>
</dbReference>
<dbReference type="InterPro" id="IPR009061">
    <property type="entry name" value="DNA-bd_dom_put_sf"/>
</dbReference>
<name>A0ABT9KXI1_9ACTN</name>